<dbReference type="CDD" id="cd06093">
    <property type="entry name" value="PX_domain"/>
    <property type="match status" value="1"/>
</dbReference>
<evidence type="ECO:0000259" key="2">
    <source>
        <dbReference type="PROSITE" id="PS50195"/>
    </source>
</evidence>
<sequence length="580" mass="64349">MLVPPDFVVTVPDYDIKDCDFVAYFVQVKALTDKAQVLSRGLKSWCVSRRFSEFYRLYEMLEKEIPACLIPPLPPKHGGSSSGWYKFASAIGAHSVGSQIPLDSIPGAVVGKRFDSELIDSRRHSLEIFLNRCLSHPRISQSHILLSFLRESEDWITFPLELDNATFNSEDGNMATGELVESLISTKLSASMVQKSQSMLDSVKHFFALQKQINKRLDNLNQINKQAADALHRWCPHEIQNHPFADSLQTLANSLDSYHSLLGLMGEGDAEVEERLHSHMRYADAFADFCAQEAAIHREIAAERAALLQLQNDVQALQNGTRPEFIPSVVGPVSSMTNNVINGLKSLFLNSDTSTSTSESVSPEEIEKAMERIIKKIKDTSIRLVELEEVKSEFKKSMAAEYAFFEKQQVEDLVATMRIYAGLQLQRADRCKRLWERAHAAILNATETPQLSTSLAVFLLPSISGFPSLSLGLDTESGGSYPFPPEGYIDGMCFAKQSCPVRSLNSATASILGQSAISESATVHCFSFVRALSSLYLEDLNSLLVKVFIVWKDIGRSIHCTIVVPFLASVSASSLPLMPQ</sequence>
<comment type="similarity">
    <text evidence="1">Belongs to the sorting nexin family.</text>
</comment>
<dbReference type="PROSITE" id="PS50195">
    <property type="entry name" value="PX"/>
    <property type="match status" value="1"/>
</dbReference>
<dbReference type="SMART" id="SM00312">
    <property type="entry name" value="PX"/>
    <property type="match status" value="1"/>
</dbReference>
<dbReference type="Gene3D" id="1.20.1270.60">
    <property type="entry name" value="Arfaptin homology (AH) domain/BAR domain"/>
    <property type="match status" value="1"/>
</dbReference>
<dbReference type="Pfam" id="PF00787">
    <property type="entry name" value="PX"/>
    <property type="match status" value="1"/>
</dbReference>
<dbReference type="SUPFAM" id="SSF64268">
    <property type="entry name" value="PX domain"/>
    <property type="match status" value="1"/>
</dbReference>
<gene>
    <name evidence="3" type="ORF">HNAJ_LOCUS11082</name>
</gene>
<dbReference type="GO" id="GO:0005886">
    <property type="term" value="C:plasma membrane"/>
    <property type="evidence" value="ECO:0007669"/>
    <property type="project" value="TreeGrafter"/>
</dbReference>
<evidence type="ECO:0000313" key="5">
    <source>
        <dbReference type="WBParaSite" id="HNAJ_0001109201-mRNA-1"/>
    </source>
</evidence>
<evidence type="ECO:0000256" key="1">
    <source>
        <dbReference type="ARBA" id="ARBA00010883"/>
    </source>
</evidence>
<dbReference type="InterPro" id="IPR001683">
    <property type="entry name" value="PX_dom"/>
</dbReference>
<dbReference type="GO" id="GO:2000786">
    <property type="term" value="P:positive regulation of autophagosome assembly"/>
    <property type="evidence" value="ECO:0007669"/>
    <property type="project" value="TreeGrafter"/>
</dbReference>
<dbReference type="GO" id="GO:0031901">
    <property type="term" value="C:early endosome membrane"/>
    <property type="evidence" value="ECO:0007669"/>
    <property type="project" value="TreeGrafter"/>
</dbReference>
<dbReference type="PANTHER" id="PTHR46596:SF1">
    <property type="entry name" value="SORTING NEXIN-4"/>
    <property type="match status" value="1"/>
</dbReference>
<reference evidence="3 4" key="2">
    <citation type="submission" date="2018-11" db="EMBL/GenBank/DDBJ databases">
        <authorList>
            <consortium name="Pathogen Informatics"/>
        </authorList>
    </citation>
    <scope>NUCLEOTIDE SEQUENCE [LARGE SCALE GENOMIC DNA]</scope>
</reference>
<dbReference type="GO" id="GO:0015031">
    <property type="term" value="P:protein transport"/>
    <property type="evidence" value="ECO:0007669"/>
    <property type="project" value="InterPro"/>
</dbReference>
<dbReference type="AlphaFoldDB" id="A0A0R3TTN9"/>
<dbReference type="InterPro" id="IPR027267">
    <property type="entry name" value="AH/BAR_dom_sf"/>
</dbReference>
<dbReference type="EMBL" id="UZAE01013366">
    <property type="protein sequence ID" value="VDO09502.1"/>
    <property type="molecule type" value="Genomic_DNA"/>
</dbReference>
<dbReference type="Proteomes" id="UP000278807">
    <property type="component" value="Unassembled WGS sequence"/>
</dbReference>
<protein>
    <submittedName>
        <fullName evidence="5">PX domain-containing protein</fullName>
    </submittedName>
</protein>
<dbReference type="Gene3D" id="3.30.1520.10">
    <property type="entry name" value="Phox-like domain"/>
    <property type="match status" value="1"/>
</dbReference>
<proteinExistence type="inferred from homology"/>
<dbReference type="PANTHER" id="PTHR46596">
    <property type="entry name" value="SORTING NEXIN-4"/>
    <property type="match status" value="1"/>
</dbReference>
<dbReference type="STRING" id="102285.A0A0R3TTN9"/>
<accession>A0A0R3TTN9</accession>
<dbReference type="InterPro" id="IPR036871">
    <property type="entry name" value="PX_dom_sf"/>
</dbReference>
<organism evidence="5">
    <name type="scientific">Rodentolepis nana</name>
    <name type="common">Dwarf tapeworm</name>
    <name type="synonym">Hymenolepis nana</name>
    <dbReference type="NCBI Taxonomy" id="102285"/>
    <lineage>
        <taxon>Eukaryota</taxon>
        <taxon>Metazoa</taxon>
        <taxon>Spiralia</taxon>
        <taxon>Lophotrochozoa</taxon>
        <taxon>Platyhelminthes</taxon>
        <taxon>Cestoda</taxon>
        <taxon>Eucestoda</taxon>
        <taxon>Cyclophyllidea</taxon>
        <taxon>Hymenolepididae</taxon>
        <taxon>Rodentolepis</taxon>
    </lineage>
</organism>
<dbReference type="GO" id="GO:0031201">
    <property type="term" value="C:SNARE complex"/>
    <property type="evidence" value="ECO:0007669"/>
    <property type="project" value="TreeGrafter"/>
</dbReference>
<name>A0A0R3TTN9_RODNA</name>
<feature type="domain" description="PX" evidence="2">
    <location>
        <begin position="1"/>
        <end position="156"/>
    </location>
</feature>
<dbReference type="OrthoDB" id="289314at2759"/>
<dbReference type="InterPro" id="IPR034783">
    <property type="entry name" value="SNX4"/>
</dbReference>
<keyword evidence="4" id="KW-1185">Reference proteome</keyword>
<evidence type="ECO:0000313" key="3">
    <source>
        <dbReference type="EMBL" id="VDO09502.1"/>
    </source>
</evidence>
<dbReference type="WBParaSite" id="HNAJ_0001109201-mRNA-1">
    <property type="protein sequence ID" value="HNAJ_0001109201-mRNA-1"/>
    <property type="gene ID" value="HNAJ_0001109201"/>
</dbReference>
<dbReference type="GO" id="GO:0032266">
    <property type="term" value="F:phosphatidylinositol-3-phosphate binding"/>
    <property type="evidence" value="ECO:0007669"/>
    <property type="project" value="TreeGrafter"/>
</dbReference>
<reference evidence="5" key="1">
    <citation type="submission" date="2017-02" db="UniProtKB">
        <authorList>
            <consortium name="WormBaseParasite"/>
        </authorList>
    </citation>
    <scope>IDENTIFICATION</scope>
</reference>
<evidence type="ECO:0000313" key="4">
    <source>
        <dbReference type="Proteomes" id="UP000278807"/>
    </source>
</evidence>